<evidence type="ECO:0000313" key="2">
    <source>
        <dbReference type="Proteomes" id="UP000255024"/>
    </source>
</evidence>
<reference evidence="1 2" key="1">
    <citation type="submission" date="2018-06" db="EMBL/GenBank/DDBJ databases">
        <authorList>
            <consortium name="Pathogen Informatics"/>
            <person name="Doyle S."/>
        </authorList>
    </citation>
    <scope>NUCLEOTIDE SEQUENCE [LARGE SCALE GENOMIC DNA]</scope>
    <source>
        <strain evidence="1 2">NCTC11179</strain>
    </source>
</reference>
<sequence>MQNKIVRMNPATVPHPVGKYAHVTVIPKEASLFTFSGQIGINAEGVIPSNFNEQVKLTFDNIQALLASQDLTAEEVIKVNIWATQTIDWEYFDPIWISVFGNNYPSMTVAYISALGLPEIAIEIEIWAAK</sequence>
<dbReference type="PANTHER" id="PTHR43857">
    <property type="entry name" value="BLR7761 PROTEIN"/>
    <property type="match status" value="1"/>
</dbReference>
<dbReference type="Proteomes" id="UP000255024">
    <property type="component" value="Unassembled WGS sequence"/>
</dbReference>
<dbReference type="InterPro" id="IPR006175">
    <property type="entry name" value="YjgF/YER057c/UK114"/>
</dbReference>
<accession>A0A378RLV6</accession>
<protein>
    <submittedName>
        <fullName evidence="1">Reactive intermediate deaminase TdcF</fullName>
        <ecNumber evidence="1">3.5.4.-</ecNumber>
    </submittedName>
</protein>
<keyword evidence="1" id="KW-0378">Hydrolase</keyword>
<organism evidence="1 2">
    <name type="scientific">Myroides odoratus</name>
    <name type="common">Flavobacterium odoratum</name>
    <dbReference type="NCBI Taxonomy" id="256"/>
    <lineage>
        <taxon>Bacteria</taxon>
        <taxon>Pseudomonadati</taxon>
        <taxon>Bacteroidota</taxon>
        <taxon>Flavobacteriia</taxon>
        <taxon>Flavobacteriales</taxon>
        <taxon>Flavobacteriaceae</taxon>
        <taxon>Myroides</taxon>
    </lineage>
</organism>
<dbReference type="InterPro" id="IPR035959">
    <property type="entry name" value="RutC-like_sf"/>
</dbReference>
<proteinExistence type="predicted"/>
<dbReference type="GO" id="GO:0016787">
    <property type="term" value="F:hydrolase activity"/>
    <property type="evidence" value="ECO:0007669"/>
    <property type="project" value="UniProtKB-KW"/>
</dbReference>
<dbReference type="Pfam" id="PF01042">
    <property type="entry name" value="Ribonuc_L-PSP"/>
    <property type="match status" value="1"/>
</dbReference>
<dbReference type="EC" id="3.5.4.-" evidence="1"/>
<dbReference type="PANTHER" id="PTHR43857:SF1">
    <property type="entry name" value="YJGH FAMILY PROTEIN"/>
    <property type="match status" value="1"/>
</dbReference>
<dbReference type="EMBL" id="UGQL01000001">
    <property type="protein sequence ID" value="STZ27965.1"/>
    <property type="molecule type" value="Genomic_DNA"/>
</dbReference>
<dbReference type="AlphaFoldDB" id="A0A378RLV6"/>
<keyword evidence="2" id="KW-1185">Reference proteome</keyword>
<dbReference type="Gene3D" id="3.30.1330.40">
    <property type="entry name" value="RutC-like"/>
    <property type="match status" value="1"/>
</dbReference>
<gene>
    <name evidence="1" type="primary">tdcF</name>
    <name evidence="1" type="ORF">NCTC11179_01503</name>
</gene>
<name>A0A378RLV6_MYROD</name>
<evidence type="ECO:0000313" key="1">
    <source>
        <dbReference type="EMBL" id="STZ27965.1"/>
    </source>
</evidence>
<dbReference type="SUPFAM" id="SSF55298">
    <property type="entry name" value="YjgF-like"/>
    <property type="match status" value="1"/>
</dbReference>
<dbReference type="RefSeq" id="WP_115090801.1">
    <property type="nucleotide sequence ID" value="NZ_CP068107.1"/>
</dbReference>